<dbReference type="VEuPathDB" id="FungiDB:PV08_00402"/>
<feature type="region of interest" description="Disordered" evidence="1">
    <location>
        <begin position="1"/>
        <end position="25"/>
    </location>
</feature>
<feature type="compositionally biased region" description="Basic residues" evidence="1">
    <location>
        <begin position="45"/>
        <end position="62"/>
    </location>
</feature>
<feature type="compositionally biased region" description="Low complexity" evidence="1">
    <location>
        <begin position="76"/>
        <end position="93"/>
    </location>
</feature>
<gene>
    <name evidence="2" type="ORF">PV08_00402</name>
</gene>
<dbReference type="EMBL" id="KN847492">
    <property type="protein sequence ID" value="KIW19827.1"/>
    <property type="molecule type" value="Genomic_DNA"/>
</dbReference>
<keyword evidence="3" id="KW-1185">Reference proteome</keyword>
<dbReference type="AlphaFoldDB" id="A0A0D2A4S6"/>
<dbReference type="GeneID" id="27327485"/>
<feature type="compositionally biased region" description="Basic and acidic residues" evidence="1">
    <location>
        <begin position="1"/>
        <end position="10"/>
    </location>
</feature>
<dbReference type="Proteomes" id="UP000053328">
    <property type="component" value="Unassembled WGS sequence"/>
</dbReference>
<dbReference type="HOGENOM" id="CLU_022766_2_0_1"/>
<protein>
    <recommendedName>
        <fullName evidence="4">Tachykinin family protein</fullName>
    </recommendedName>
</protein>
<feature type="region of interest" description="Disordered" evidence="1">
    <location>
        <begin position="37"/>
        <end position="98"/>
    </location>
</feature>
<accession>A0A0D2A4S6</accession>
<evidence type="ECO:0008006" key="4">
    <source>
        <dbReference type="Google" id="ProtNLM"/>
    </source>
</evidence>
<proteinExistence type="predicted"/>
<dbReference type="PANTHER" id="PTHR37540">
    <property type="entry name" value="TRANSCRIPTION FACTOR (ACR-2), PUTATIVE-RELATED-RELATED"/>
    <property type="match status" value="1"/>
</dbReference>
<reference evidence="2 3" key="1">
    <citation type="submission" date="2015-01" db="EMBL/GenBank/DDBJ databases">
        <title>The Genome Sequence of Exophiala spinifera CBS89968.</title>
        <authorList>
            <consortium name="The Broad Institute Genomics Platform"/>
            <person name="Cuomo C."/>
            <person name="de Hoog S."/>
            <person name="Gorbushina A."/>
            <person name="Stielow B."/>
            <person name="Teixiera M."/>
            <person name="Abouelleil A."/>
            <person name="Chapman S.B."/>
            <person name="Priest M."/>
            <person name="Young S.K."/>
            <person name="Wortman J."/>
            <person name="Nusbaum C."/>
            <person name="Birren B."/>
        </authorList>
    </citation>
    <scope>NUCLEOTIDE SEQUENCE [LARGE SCALE GENOMIC DNA]</scope>
    <source>
        <strain evidence="2 3">CBS 89968</strain>
    </source>
</reference>
<sequence>MRRNARDKDSATGLSQSPPAASEVPIEFTFVNHTEDVSSIASRKSSSKLHRHVIRSHAMQRVRRLESAQGKKRTRSISNKSRASSSSTESSVSIKDEPVIQEPELQTILQARPQIVVFSATSPTTPRTPLTISPANHEYDPFCTLPSNNLPHKTSEGLLNYCFDVLLPTTFSVEFKQPKARLARQGMVLQSKMNNPATYLGFMATVAAHRAVLYGRHQDLKPSDRDHDELISDPDYKMVKHEAIVAVRTMIQNSEGPSQYIIDSCFGLVSIATVVGNFKEARIHLQGIAQVIARAGCSDESMIWLPVANVKVSVGLLEKPVLPLPWKRAAIPEKVLDRLTPPAESPFSHMGSEFRHLDSLSPTLHALLRTSRDICNFVEYSSRNPKGLNLSENTMLSHKATEVEYDLVSYPYDNPDFFVHGDNAEPFVPPLERVIRMAALGFRSFAPHAIMPSTGLGRATTCHQKDAVESWLRADKARAKSSAASAERRAVTWALFVFAQCALGQVEEDFFVSLIVQMTDDLRFLSWLEMEQLLAGYLYMPQSQATIWAETWDKARRGRDLGLVKATS</sequence>
<evidence type="ECO:0000313" key="2">
    <source>
        <dbReference type="EMBL" id="KIW19827.1"/>
    </source>
</evidence>
<organism evidence="2 3">
    <name type="scientific">Exophiala spinifera</name>
    <dbReference type="NCBI Taxonomy" id="91928"/>
    <lineage>
        <taxon>Eukaryota</taxon>
        <taxon>Fungi</taxon>
        <taxon>Dikarya</taxon>
        <taxon>Ascomycota</taxon>
        <taxon>Pezizomycotina</taxon>
        <taxon>Eurotiomycetes</taxon>
        <taxon>Chaetothyriomycetidae</taxon>
        <taxon>Chaetothyriales</taxon>
        <taxon>Herpotrichiellaceae</taxon>
        <taxon>Exophiala</taxon>
    </lineage>
</organism>
<dbReference type="OrthoDB" id="3469225at2759"/>
<name>A0A0D2A4S6_9EURO</name>
<dbReference type="RefSeq" id="XP_016240043.1">
    <property type="nucleotide sequence ID" value="XM_016374767.1"/>
</dbReference>
<evidence type="ECO:0000256" key="1">
    <source>
        <dbReference type="SAM" id="MobiDB-lite"/>
    </source>
</evidence>
<dbReference type="PANTHER" id="PTHR37540:SF5">
    <property type="entry name" value="TRANSCRIPTION FACTOR DOMAIN-CONTAINING PROTEIN"/>
    <property type="match status" value="1"/>
</dbReference>
<evidence type="ECO:0000313" key="3">
    <source>
        <dbReference type="Proteomes" id="UP000053328"/>
    </source>
</evidence>